<evidence type="ECO:0000259" key="7">
    <source>
        <dbReference type="PROSITE" id="PS50089"/>
    </source>
</evidence>
<name>A0A4Y2HF29_ARAVE</name>
<dbReference type="SMART" id="SM00184">
    <property type="entry name" value="RING"/>
    <property type="match status" value="1"/>
</dbReference>
<dbReference type="Gene3D" id="3.30.40.10">
    <property type="entry name" value="Zinc/RING finger domain, C3HC4 (zinc finger)"/>
    <property type="match status" value="1"/>
</dbReference>
<evidence type="ECO:0000256" key="1">
    <source>
        <dbReference type="ARBA" id="ARBA00022679"/>
    </source>
</evidence>
<keyword evidence="6" id="KW-1133">Transmembrane helix</keyword>
<sequence length="220" mass="25936">MNSLKTPRKLQKDKLFYSGFDLFEYYVNSPFVKQKITINSTVYDRRNGIFPKLQVKNDDPLKCEICKNFVLEKMLYTERLFGLLENCSHVFCLQCIRRHRASLQRVISKKEGKNGKEHSAIPTPCPVCKVESLYIMSSNTWFDDPTIKTRYLDLFKEETKDVLCPWFKHGQGQCLLSQCAGHISSQLNERQKEKYSYFLLFMDFFLTMISVYFVITQLLQ</sequence>
<dbReference type="Proteomes" id="UP000499080">
    <property type="component" value="Unassembled WGS sequence"/>
</dbReference>
<evidence type="ECO:0000256" key="2">
    <source>
        <dbReference type="ARBA" id="ARBA00022723"/>
    </source>
</evidence>
<dbReference type="PROSITE" id="PS00518">
    <property type="entry name" value="ZF_RING_1"/>
    <property type="match status" value="1"/>
</dbReference>
<organism evidence="8 9">
    <name type="scientific">Araneus ventricosus</name>
    <name type="common">Orbweaver spider</name>
    <name type="synonym">Epeira ventricosa</name>
    <dbReference type="NCBI Taxonomy" id="182803"/>
    <lineage>
        <taxon>Eukaryota</taxon>
        <taxon>Metazoa</taxon>
        <taxon>Ecdysozoa</taxon>
        <taxon>Arthropoda</taxon>
        <taxon>Chelicerata</taxon>
        <taxon>Arachnida</taxon>
        <taxon>Araneae</taxon>
        <taxon>Araneomorphae</taxon>
        <taxon>Entelegynae</taxon>
        <taxon>Araneoidea</taxon>
        <taxon>Araneidae</taxon>
        <taxon>Araneus</taxon>
    </lineage>
</organism>
<dbReference type="GO" id="GO:0008270">
    <property type="term" value="F:zinc ion binding"/>
    <property type="evidence" value="ECO:0007669"/>
    <property type="project" value="UniProtKB-KW"/>
</dbReference>
<dbReference type="InterPro" id="IPR045072">
    <property type="entry name" value="MKRN-like"/>
</dbReference>
<dbReference type="EMBL" id="BGPR01001897">
    <property type="protein sequence ID" value="GBM63898.1"/>
    <property type="molecule type" value="Genomic_DNA"/>
</dbReference>
<dbReference type="AlphaFoldDB" id="A0A4Y2HF29"/>
<comment type="caution">
    <text evidence="8">The sequence shown here is derived from an EMBL/GenBank/DDBJ whole genome shotgun (WGS) entry which is preliminary data.</text>
</comment>
<gene>
    <name evidence="8" type="ORF">AVEN_81626_1</name>
</gene>
<keyword evidence="6" id="KW-0812">Transmembrane</keyword>
<keyword evidence="1" id="KW-0808">Transferase</keyword>
<evidence type="ECO:0000313" key="8">
    <source>
        <dbReference type="EMBL" id="GBM63898.1"/>
    </source>
</evidence>
<evidence type="ECO:0000256" key="5">
    <source>
        <dbReference type="PROSITE-ProRule" id="PRU00175"/>
    </source>
</evidence>
<dbReference type="InterPro" id="IPR017907">
    <property type="entry name" value="Znf_RING_CS"/>
</dbReference>
<dbReference type="GO" id="GO:0061630">
    <property type="term" value="F:ubiquitin protein ligase activity"/>
    <property type="evidence" value="ECO:0007669"/>
    <property type="project" value="InterPro"/>
</dbReference>
<evidence type="ECO:0000256" key="6">
    <source>
        <dbReference type="SAM" id="Phobius"/>
    </source>
</evidence>
<protein>
    <recommendedName>
        <fullName evidence="7">RING-type domain-containing protein</fullName>
    </recommendedName>
</protein>
<dbReference type="PROSITE" id="PS50089">
    <property type="entry name" value="ZF_RING_2"/>
    <property type="match status" value="1"/>
</dbReference>
<proteinExistence type="predicted"/>
<keyword evidence="9" id="KW-1185">Reference proteome</keyword>
<dbReference type="GO" id="GO:0000209">
    <property type="term" value="P:protein polyubiquitination"/>
    <property type="evidence" value="ECO:0007669"/>
    <property type="project" value="InterPro"/>
</dbReference>
<keyword evidence="4" id="KW-0862">Zinc</keyword>
<keyword evidence="6" id="KW-0472">Membrane</keyword>
<reference evidence="8 9" key="1">
    <citation type="journal article" date="2019" name="Sci. Rep.">
        <title>Orb-weaving spider Araneus ventricosus genome elucidates the spidroin gene catalogue.</title>
        <authorList>
            <person name="Kono N."/>
            <person name="Nakamura H."/>
            <person name="Ohtoshi R."/>
            <person name="Moran D.A.P."/>
            <person name="Shinohara A."/>
            <person name="Yoshida Y."/>
            <person name="Fujiwara M."/>
            <person name="Mori M."/>
            <person name="Tomita M."/>
            <person name="Arakawa K."/>
        </authorList>
    </citation>
    <scope>NUCLEOTIDE SEQUENCE [LARGE SCALE GENOMIC DNA]</scope>
</reference>
<feature type="transmembrane region" description="Helical" evidence="6">
    <location>
        <begin position="195"/>
        <end position="215"/>
    </location>
</feature>
<keyword evidence="3 5" id="KW-0863">Zinc-finger</keyword>
<dbReference type="InterPro" id="IPR013083">
    <property type="entry name" value="Znf_RING/FYVE/PHD"/>
</dbReference>
<feature type="domain" description="RING-type" evidence="7">
    <location>
        <begin position="63"/>
        <end position="129"/>
    </location>
</feature>
<dbReference type="SUPFAM" id="SSF57850">
    <property type="entry name" value="RING/U-box"/>
    <property type="match status" value="1"/>
</dbReference>
<evidence type="ECO:0000256" key="4">
    <source>
        <dbReference type="ARBA" id="ARBA00022833"/>
    </source>
</evidence>
<dbReference type="OrthoDB" id="411372at2759"/>
<dbReference type="InterPro" id="IPR001841">
    <property type="entry name" value="Znf_RING"/>
</dbReference>
<dbReference type="PANTHER" id="PTHR11224">
    <property type="entry name" value="MAKORIN-RELATED"/>
    <property type="match status" value="1"/>
</dbReference>
<evidence type="ECO:0000313" key="9">
    <source>
        <dbReference type="Proteomes" id="UP000499080"/>
    </source>
</evidence>
<dbReference type="PANTHER" id="PTHR11224:SF10">
    <property type="entry name" value="IP09428P-RELATED"/>
    <property type="match status" value="1"/>
</dbReference>
<keyword evidence="2" id="KW-0479">Metal-binding</keyword>
<accession>A0A4Y2HF29</accession>
<evidence type="ECO:0000256" key="3">
    <source>
        <dbReference type="ARBA" id="ARBA00022771"/>
    </source>
</evidence>